<dbReference type="Gene3D" id="1.20.1720.10">
    <property type="entry name" value="Multidrug resistance protein D"/>
    <property type="match status" value="2"/>
</dbReference>
<evidence type="ECO:0000256" key="2">
    <source>
        <dbReference type="ARBA" id="ARBA00022448"/>
    </source>
</evidence>
<feature type="transmembrane region" description="Helical" evidence="8">
    <location>
        <begin position="164"/>
        <end position="185"/>
    </location>
</feature>
<organism evidence="10 11">
    <name type="scientific">Bifidobacterium longum subsp. infantis</name>
    <dbReference type="NCBI Taxonomy" id="1682"/>
    <lineage>
        <taxon>Bacteria</taxon>
        <taxon>Bacillati</taxon>
        <taxon>Actinomycetota</taxon>
        <taxon>Actinomycetes</taxon>
        <taxon>Bifidobacteriales</taxon>
        <taxon>Bifidobacteriaceae</taxon>
        <taxon>Bifidobacterium</taxon>
    </lineage>
</organism>
<feature type="transmembrane region" description="Helical" evidence="8">
    <location>
        <begin position="134"/>
        <end position="152"/>
    </location>
</feature>
<evidence type="ECO:0000256" key="7">
    <source>
        <dbReference type="SAM" id="MobiDB-lite"/>
    </source>
</evidence>
<dbReference type="PANTHER" id="PTHR42718">
    <property type="entry name" value="MAJOR FACILITATOR SUPERFAMILY MULTIDRUG TRANSPORTER MFSC"/>
    <property type="match status" value="1"/>
</dbReference>
<dbReference type="SUPFAM" id="SSF103473">
    <property type="entry name" value="MFS general substrate transporter"/>
    <property type="match status" value="1"/>
</dbReference>
<accession>A0A7D5BSY3</accession>
<dbReference type="Pfam" id="PF07690">
    <property type="entry name" value="MFS_1"/>
    <property type="match status" value="1"/>
</dbReference>
<evidence type="ECO:0000256" key="4">
    <source>
        <dbReference type="ARBA" id="ARBA00022692"/>
    </source>
</evidence>
<feature type="transmembrane region" description="Helical" evidence="8">
    <location>
        <begin position="425"/>
        <end position="451"/>
    </location>
</feature>
<keyword evidence="5 8" id="KW-1133">Transmembrane helix</keyword>
<feature type="transmembrane region" description="Helical" evidence="8">
    <location>
        <begin position="107"/>
        <end position="127"/>
    </location>
</feature>
<feature type="transmembrane region" description="Helical" evidence="8">
    <location>
        <begin position="70"/>
        <end position="95"/>
    </location>
</feature>
<evidence type="ECO:0000256" key="8">
    <source>
        <dbReference type="SAM" id="Phobius"/>
    </source>
</evidence>
<name>A0A7D5BSY3_BIFLI</name>
<dbReference type="AlphaFoldDB" id="A0A7D5BSY3"/>
<evidence type="ECO:0000259" key="9">
    <source>
        <dbReference type="PROSITE" id="PS50850"/>
    </source>
</evidence>
<dbReference type="PANTHER" id="PTHR42718:SF46">
    <property type="entry name" value="BLR6921 PROTEIN"/>
    <property type="match status" value="1"/>
</dbReference>
<evidence type="ECO:0000256" key="6">
    <source>
        <dbReference type="ARBA" id="ARBA00023136"/>
    </source>
</evidence>
<dbReference type="InterPro" id="IPR011701">
    <property type="entry name" value="MFS"/>
</dbReference>
<dbReference type="GO" id="GO:0022857">
    <property type="term" value="F:transmembrane transporter activity"/>
    <property type="evidence" value="ECO:0007669"/>
    <property type="project" value="InterPro"/>
</dbReference>
<feature type="transmembrane region" description="Helical" evidence="8">
    <location>
        <begin position="221"/>
        <end position="243"/>
    </location>
</feature>
<feature type="compositionally biased region" description="Polar residues" evidence="7">
    <location>
        <begin position="26"/>
        <end position="37"/>
    </location>
</feature>
<keyword evidence="6 8" id="KW-0472">Membrane</keyword>
<feature type="transmembrane region" description="Helical" evidence="8">
    <location>
        <begin position="192"/>
        <end position="215"/>
    </location>
</feature>
<dbReference type="EMBL" id="JABNND010000022">
    <property type="protein sequence ID" value="NQX51631.1"/>
    <property type="molecule type" value="Genomic_DNA"/>
</dbReference>
<feature type="transmembrane region" description="Helical" evidence="8">
    <location>
        <begin position="393"/>
        <end position="413"/>
    </location>
</feature>
<feature type="transmembrane region" description="Helical" evidence="8">
    <location>
        <begin position="271"/>
        <end position="289"/>
    </location>
</feature>
<dbReference type="CDD" id="cd17321">
    <property type="entry name" value="MFS_MMR_MDR_like"/>
    <property type="match status" value="1"/>
</dbReference>
<keyword evidence="3" id="KW-1003">Cell membrane</keyword>
<dbReference type="PRINTS" id="PR01036">
    <property type="entry name" value="TCRTETB"/>
</dbReference>
<dbReference type="InterPro" id="IPR036259">
    <property type="entry name" value="MFS_trans_sf"/>
</dbReference>
<comment type="subcellular location">
    <subcellularLocation>
        <location evidence="1">Cell membrane</location>
        <topology evidence="1">Multi-pass membrane protein</topology>
    </subcellularLocation>
</comment>
<dbReference type="Proteomes" id="UP000551316">
    <property type="component" value="Unassembled WGS sequence"/>
</dbReference>
<dbReference type="RefSeq" id="WP_032744015.1">
    <property type="nucleotide sequence ID" value="NZ_CP054425.1"/>
</dbReference>
<reference evidence="10 11" key="1">
    <citation type="submission" date="2020-05" db="EMBL/GenBank/DDBJ databases">
        <title>Draft Genome Sequence of Bifidobacterium longum subsp. Infantis BI-G201, a Commercialization Strain.</title>
        <authorList>
            <person name="Song J."/>
            <person name="Xu Y."/>
            <person name="Han D."/>
            <person name="Teng Q."/>
            <person name="Jiang D."/>
            <person name="Liu Q."/>
        </authorList>
    </citation>
    <scope>NUCLEOTIDE SEQUENCE [LARGE SCALE GENOMIC DNA]</scope>
    <source>
        <strain evidence="10 11">BI-G201</strain>
    </source>
</reference>
<sequence>MYCERRISASGASIMAMRGNPVMDCSSRSQRQTQVDASPTSPTSSTTMTSSTNPTASSPLPTQAPPWGALWVMALGLAMIVLDSSIVNVSIPTIIDDIGINLTDAQWVTSLYNIVLAALLLPFGKLGDARGRKLVFQVGTVIFVASSMLAAASQGAGMLLAARVLQGIGGAMIMPNTLSTVSALFRGKYRAAAFGVWGAVMSSAAALGPLLGGVFTETLGWRWIFLVNLPLGIAVFVSAIFLVPQTGGNASVAGAADAAQDARSRRVGVDIPGVVLSALTSALLVFGLIEGETYGWWKQTSTQLKLGGLSWNRDWLSPVPICLIAGALLMAVFILFESARGKAGRPVMLDMTLFRIRTFSWGNLAAAAIAAGEFALVFMLPLCLINARGLNTLQAGAMLAVMGLGSIVAGAQAHVMAARLTPAGVIQLGLVIEIIAVALVAVLMPVGFSVWWQLVPMAAYGLGLGFASAQLTSVVLSEVPIMQSGEGSATQSTVRQLGTAVGSAISGASLAMAVNGTLPARLESLGLPAKVGDGLAQAVSGSAGGVIGVFRSGDGPAARFGDEAPKIADAMTSGFVEGGQWTLLVAGIMLFIGLLASVAVRRAASSHNVR</sequence>
<keyword evidence="4 8" id="KW-0812">Transmembrane</keyword>
<evidence type="ECO:0000313" key="11">
    <source>
        <dbReference type="Proteomes" id="UP000551316"/>
    </source>
</evidence>
<dbReference type="GO" id="GO:0005886">
    <property type="term" value="C:plasma membrane"/>
    <property type="evidence" value="ECO:0007669"/>
    <property type="project" value="UniProtKB-SubCell"/>
</dbReference>
<feature type="region of interest" description="Disordered" evidence="7">
    <location>
        <begin position="23"/>
        <end position="61"/>
    </location>
</feature>
<keyword evidence="2" id="KW-0813">Transport</keyword>
<dbReference type="PROSITE" id="PS50850">
    <property type="entry name" value="MFS"/>
    <property type="match status" value="1"/>
</dbReference>
<evidence type="ECO:0000256" key="5">
    <source>
        <dbReference type="ARBA" id="ARBA00022989"/>
    </source>
</evidence>
<feature type="compositionally biased region" description="Low complexity" evidence="7">
    <location>
        <begin position="38"/>
        <end position="61"/>
    </location>
</feature>
<feature type="domain" description="Major facilitator superfamily (MFS) profile" evidence="9">
    <location>
        <begin position="69"/>
        <end position="605"/>
    </location>
</feature>
<feature type="transmembrane region" description="Helical" evidence="8">
    <location>
        <begin position="315"/>
        <end position="336"/>
    </location>
</feature>
<proteinExistence type="predicted"/>
<evidence type="ECO:0000313" key="10">
    <source>
        <dbReference type="EMBL" id="NQX51631.1"/>
    </source>
</evidence>
<feature type="transmembrane region" description="Helical" evidence="8">
    <location>
        <begin position="581"/>
        <end position="600"/>
    </location>
</feature>
<evidence type="ECO:0000256" key="3">
    <source>
        <dbReference type="ARBA" id="ARBA00022475"/>
    </source>
</evidence>
<protein>
    <submittedName>
        <fullName evidence="10">MFS transporter</fullName>
    </submittedName>
</protein>
<gene>
    <name evidence="10" type="ORF">HNS28_09365</name>
</gene>
<comment type="caution">
    <text evidence="10">The sequence shown here is derived from an EMBL/GenBank/DDBJ whole genome shotgun (WGS) entry which is preliminary data.</text>
</comment>
<evidence type="ECO:0000256" key="1">
    <source>
        <dbReference type="ARBA" id="ARBA00004651"/>
    </source>
</evidence>
<dbReference type="InterPro" id="IPR020846">
    <property type="entry name" value="MFS_dom"/>
</dbReference>
<feature type="transmembrane region" description="Helical" evidence="8">
    <location>
        <begin position="364"/>
        <end position="387"/>
    </location>
</feature>